<feature type="compositionally biased region" description="Basic and acidic residues" evidence="1">
    <location>
        <begin position="39"/>
        <end position="48"/>
    </location>
</feature>
<protein>
    <submittedName>
        <fullName evidence="2">Uncharacterized protein</fullName>
    </submittedName>
</protein>
<feature type="compositionally biased region" description="Low complexity" evidence="1">
    <location>
        <begin position="1"/>
        <end position="19"/>
    </location>
</feature>
<feature type="region of interest" description="Disordered" evidence="1">
    <location>
        <begin position="1"/>
        <end position="75"/>
    </location>
</feature>
<dbReference type="AlphaFoldDB" id="A0A2T1HWW3"/>
<reference evidence="3" key="1">
    <citation type="submission" date="2018-03" db="EMBL/GenBank/DDBJ databases">
        <authorList>
            <person name="Sun L."/>
            <person name="Liu H."/>
            <person name="Chen W."/>
            <person name="Huang K."/>
            <person name="Liu W."/>
            <person name="Gao X."/>
        </authorList>
    </citation>
    <scope>NUCLEOTIDE SEQUENCE [LARGE SCALE GENOMIC DNA]</scope>
    <source>
        <strain evidence="3">SH9</strain>
    </source>
</reference>
<keyword evidence="3" id="KW-1185">Reference proteome</keyword>
<name>A0A2T1HWW3_9HYPH</name>
<evidence type="ECO:0000313" key="2">
    <source>
        <dbReference type="EMBL" id="PSC06095.1"/>
    </source>
</evidence>
<accession>A0A2T1HWW3</accession>
<dbReference type="Proteomes" id="UP000239772">
    <property type="component" value="Unassembled WGS sequence"/>
</dbReference>
<evidence type="ECO:0000256" key="1">
    <source>
        <dbReference type="SAM" id="MobiDB-lite"/>
    </source>
</evidence>
<comment type="caution">
    <text evidence="2">The sequence shown here is derived from an EMBL/GenBank/DDBJ whole genome shotgun (WGS) entry which is preliminary data.</text>
</comment>
<evidence type="ECO:0000313" key="3">
    <source>
        <dbReference type="Proteomes" id="UP000239772"/>
    </source>
</evidence>
<dbReference type="SUPFAM" id="SSF53850">
    <property type="entry name" value="Periplasmic binding protein-like II"/>
    <property type="match status" value="1"/>
</dbReference>
<sequence length="175" mass="17979">MDGFLAASPEDADASSPQSQFPAADLASPTVKLAKAGRKSADRSRRAPEAGARAPHSGQPPIQKPGSAQPAAAPAAEPLAAYVLTRSSVSRLADLGGKAIGMAPLGKVAKAHVDAALRLAHLDGDLASVDENKAVRRLLDGDLAGLIIDVDQPPKDLASVPLDRFRMLPIYAPGL</sequence>
<dbReference type="RefSeq" id="WP_106335503.1">
    <property type="nucleotide sequence ID" value="NZ_PVZS01000004.1"/>
</dbReference>
<proteinExistence type="predicted"/>
<gene>
    <name evidence="2" type="ORF">SLNSH_04620</name>
</gene>
<dbReference type="EMBL" id="PVZS01000004">
    <property type="protein sequence ID" value="PSC06095.1"/>
    <property type="molecule type" value="Genomic_DNA"/>
</dbReference>
<organism evidence="2 3">
    <name type="scientific">Alsobacter soli</name>
    <dbReference type="NCBI Taxonomy" id="2109933"/>
    <lineage>
        <taxon>Bacteria</taxon>
        <taxon>Pseudomonadati</taxon>
        <taxon>Pseudomonadota</taxon>
        <taxon>Alphaproteobacteria</taxon>
        <taxon>Hyphomicrobiales</taxon>
        <taxon>Alsobacteraceae</taxon>
        <taxon>Alsobacter</taxon>
    </lineage>
</organism>